<reference evidence="1" key="1">
    <citation type="submission" date="2022-10" db="EMBL/GenBank/DDBJ databases">
        <title>Genome Sequence of Xylaria curta.</title>
        <authorList>
            <person name="Buettner E."/>
        </authorList>
    </citation>
    <scope>NUCLEOTIDE SEQUENCE</scope>
    <source>
        <strain evidence="1">Babe10</strain>
    </source>
</reference>
<dbReference type="Proteomes" id="UP001143856">
    <property type="component" value="Unassembled WGS sequence"/>
</dbReference>
<evidence type="ECO:0000313" key="2">
    <source>
        <dbReference type="Proteomes" id="UP001143856"/>
    </source>
</evidence>
<protein>
    <submittedName>
        <fullName evidence="1">Uncharacterized protein</fullName>
    </submittedName>
</protein>
<name>A0ACC1PB85_9PEZI</name>
<comment type="caution">
    <text evidence="1">The sequence shown here is derived from an EMBL/GenBank/DDBJ whole genome shotgun (WGS) entry which is preliminary data.</text>
</comment>
<dbReference type="EMBL" id="JAPDGR010000584">
    <property type="protein sequence ID" value="KAJ2988973.1"/>
    <property type="molecule type" value="Genomic_DNA"/>
</dbReference>
<gene>
    <name evidence="1" type="ORF">NUW58_g3705</name>
</gene>
<accession>A0ACC1PB85</accession>
<keyword evidence="2" id="KW-1185">Reference proteome</keyword>
<sequence>MGNDQSHRLKLPGFGMPLTQLPEDGGEYFMHALWEACRFQSVGLKLREVRMMEFMNQITDKPEWERKVFDEQIVNAWRGEAMGTQAQEMNLDGDVYMTEKMFDNCIEELRTKVPEYKDTGLISILDAEVEVVKSDSAIPHSLENRLKAAAKPLEDVPAHKQDWHPGTDQKVLDLLHPSLFPMVYGTSRVLPYNRVPLRGCVNFSGNGETYALPDKPTTSRSLGEPSLLGGTQWLPSDIAWAPSGATQITSYINNLHPEDHPELYAVLEEFVAAAVPLWERCLYTGSLYKNDAMKPRISETPLGDDDFYFPEGVVYDRPPPQEGEEEDEDDDDYMYTDEYYEWKEANRILKWPEPDDYDPSRARSPEARPNLRTMFPDGLQVIFKLANIHLSPSDPVYEGGSLHVEGALNDRIVATALFYYDCDNITESVLTLHHPVDAEELRMIPPQGESESLERWLGISTDDPSLQRLGRVITRQGRLIAFPNVLAHQVQPFELTDKSRPGHRKILAMFLVDPHIRVLSTSVVPPQRKDWWAREIRKIGPLHALPTEIFDLIIESVDDFPMSWEDALATRETLMHERSWVKEAFQEQMEDNTYNFCEH</sequence>
<proteinExistence type="predicted"/>
<evidence type="ECO:0000313" key="1">
    <source>
        <dbReference type="EMBL" id="KAJ2988973.1"/>
    </source>
</evidence>
<organism evidence="1 2">
    <name type="scientific">Xylaria curta</name>
    <dbReference type="NCBI Taxonomy" id="42375"/>
    <lineage>
        <taxon>Eukaryota</taxon>
        <taxon>Fungi</taxon>
        <taxon>Dikarya</taxon>
        <taxon>Ascomycota</taxon>
        <taxon>Pezizomycotina</taxon>
        <taxon>Sordariomycetes</taxon>
        <taxon>Xylariomycetidae</taxon>
        <taxon>Xylariales</taxon>
        <taxon>Xylariaceae</taxon>
        <taxon>Xylaria</taxon>
    </lineage>
</organism>